<gene>
    <name evidence="9" type="ORF">GDO78_011459</name>
</gene>
<proteinExistence type="predicted"/>
<feature type="domain" description="VWFD" evidence="8">
    <location>
        <begin position="2028"/>
        <end position="2225"/>
    </location>
</feature>
<evidence type="ECO:0000256" key="2">
    <source>
        <dbReference type="ARBA" id="ARBA00022475"/>
    </source>
</evidence>
<dbReference type="InterPro" id="IPR035234">
    <property type="entry name" value="IgGFc-bd_N"/>
</dbReference>
<feature type="domain" description="VWFD" evidence="8">
    <location>
        <begin position="2239"/>
        <end position="2414"/>
    </location>
</feature>
<comment type="subcellular location">
    <subcellularLocation>
        <location evidence="1">Cell membrane</location>
    </subcellularLocation>
</comment>
<dbReference type="InterPro" id="IPR036084">
    <property type="entry name" value="Ser_inhib-like_sf"/>
</dbReference>
<dbReference type="InterPro" id="IPR025615">
    <property type="entry name" value="TILa_dom"/>
</dbReference>
<dbReference type="Proteomes" id="UP000770717">
    <property type="component" value="Unassembled WGS sequence"/>
</dbReference>
<feature type="domain" description="VWFD" evidence="8">
    <location>
        <begin position="1229"/>
        <end position="1404"/>
    </location>
</feature>
<keyword evidence="4" id="KW-0677">Repeat</keyword>
<feature type="domain" description="VWFD" evidence="8">
    <location>
        <begin position="843"/>
        <end position="1021"/>
    </location>
</feature>
<keyword evidence="2" id="KW-1003">Cell membrane</keyword>
<dbReference type="InterPro" id="IPR052749">
    <property type="entry name" value="Alpha-tectorin"/>
</dbReference>
<dbReference type="Pfam" id="PF00094">
    <property type="entry name" value="VWD"/>
    <property type="match status" value="6"/>
</dbReference>
<evidence type="ECO:0000313" key="10">
    <source>
        <dbReference type="Proteomes" id="UP000770717"/>
    </source>
</evidence>
<dbReference type="InterPro" id="IPR014853">
    <property type="entry name" value="VWF/SSPO/ZAN-like_Cys-rich_dom"/>
</dbReference>
<dbReference type="PROSITE" id="PS51233">
    <property type="entry name" value="VWFD"/>
    <property type="match status" value="6"/>
</dbReference>
<dbReference type="SMART" id="SM00832">
    <property type="entry name" value="C8"/>
    <property type="match status" value="5"/>
</dbReference>
<keyword evidence="10" id="KW-1185">Reference proteome</keyword>
<dbReference type="FunFam" id="2.10.25.10:FF:000055">
    <property type="entry name" value="alpha-tectorin isoform X1"/>
    <property type="match status" value="4"/>
</dbReference>
<dbReference type="PANTHER" id="PTHR46160:SF9">
    <property type="entry name" value="PROTEIN PRY2-RELATED"/>
    <property type="match status" value="1"/>
</dbReference>
<dbReference type="Gene3D" id="2.10.25.10">
    <property type="entry name" value="Laminin"/>
    <property type="match status" value="6"/>
</dbReference>
<dbReference type="SMART" id="SM00215">
    <property type="entry name" value="VWC_out"/>
    <property type="match status" value="5"/>
</dbReference>
<evidence type="ECO:0000259" key="8">
    <source>
        <dbReference type="PROSITE" id="PS51233"/>
    </source>
</evidence>
<dbReference type="CDD" id="cd19941">
    <property type="entry name" value="TIL"/>
    <property type="match status" value="6"/>
</dbReference>
<evidence type="ECO:0000256" key="3">
    <source>
        <dbReference type="ARBA" id="ARBA00022729"/>
    </source>
</evidence>
<dbReference type="SMART" id="SM00216">
    <property type="entry name" value="VWD"/>
    <property type="match status" value="5"/>
</dbReference>
<evidence type="ECO:0000256" key="7">
    <source>
        <dbReference type="ARBA" id="ARBA00023180"/>
    </source>
</evidence>
<feature type="domain" description="VWFD" evidence="8">
    <location>
        <begin position="1638"/>
        <end position="1818"/>
    </location>
</feature>
<organism evidence="9 10">
    <name type="scientific">Eleutherodactylus coqui</name>
    <name type="common">Puerto Rican coqui</name>
    <dbReference type="NCBI Taxonomy" id="57060"/>
    <lineage>
        <taxon>Eukaryota</taxon>
        <taxon>Metazoa</taxon>
        <taxon>Chordata</taxon>
        <taxon>Craniata</taxon>
        <taxon>Vertebrata</taxon>
        <taxon>Euteleostomi</taxon>
        <taxon>Amphibia</taxon>
        <taxon>Batrachia</taxon>
        <taxon>Anura</taxon>
        <taxon>Neobatrachia</taxon>
        <taxon>Hyloidea</taxon>
        <taxon>Eleutherodactylidae</taxon>
        <taxon>Eleutherodactylinae</taxon>
        <taxon>Eleutherodactylus</taxon>
        <taxon>Eleutherodactylus</taxon>
    </lineage>
</organism>
<accession>A0A8J6F760</accession>
<dbReference type="OrthoDB" id="3438930at2759"/>
<dbReference type="SUPFAM" id="SSF57567">
    <property type="entry name" value="Serine protease inhibitors"/>
    <property type="match status" value="6"/>
</dbReference>
<evidence type="ECO:0000256" key="5">
    <source>
        <dbReference type="ARBA" id="ARBA00023136"/>
    </source>
</evidence>
<dbReference type="InterPro" id="IPR001007">
    <property type="entry name" value="VWF_dom"/>
</dbReference>
<comment type="caution">
    <text evidence="9">The sequence shown here is derived from an EMBL/GenBank/DDBJ whole genome shotgun (WGS) entry which is preliminary data.</text>
</comment>
<dbReference type="SMART" id="SM00214">
    <property type="entry name" value="VWC"/>
    <property type="match status" value="3"/>
</dbReference>
<evidence type="ECO:0000313" key="9">
    <source>
        <dbReference type="EMBL" id="KAG9482832.1"/>
    </source>
</evidence>
<dbReference type="InterPro" id="IPR001846">
    <property type="entry name" value="VWF_type-D"/>
</dbReference>
<dbReference type="GO" id="GO:0005886">
    <property type="term" value="C:plasma membrane"/>
    <property type="evidence" value="ECO:0007669"/>
    <property type="project" value="UniProtKB-SubCell"/>
</dbReference>
<dbReference type="Pfam" id="PF01826">
    <property type="entry name" value="TIL"/>
    <property type="match status" value="6"/>
</dbReference>
<keyword evidence="3" id="KW-0732">Signal</keyword>
<keyword evidence="6" id="KW-1015">Disulfide bond</keyword>
<name>A0A8J6F760_ELECQ</name>
<dbReference type="Pfam" id="PF17517">
    <property type="entry name" value="IgGFc_binding"/>
    <property type="match status" value="1"/>
</dbReference>
<reference evidence="9" key="1">
    <citation type="thesis" date="2020" institute="ProQuest LLC" country="789 East Eisenhower Parkway, Ann Arbor, MI, USA">
        <title>Comparative Genomics and Chromosome Evolution.</title>
        <authorList>
            <person name="Mudd A.B."/>
        </authorList>
    </citation>
    <scope>NUCLEOTIDE SEQUENCE</scope>
    <source>
        <strain evidence="9">HN-11 Male</strain>
        <tissue evidence="9">Kidney and liver</tissue>
    </source>
</reference>
<dbReference type="Pfam" id="PF08742">
    <property type="entry name" value="C8"/>
    <property type="match status" value="5"/>
</dbReference>
<dbReference type="PANTHER" id="PTHR46160">
    <property type="entry name" value="ALPHA-TECTORIN-RELATED"/>
    <property type="match status" value="1"/>
</dbReference>
<protein>
    <recommendedName>
        <fullName evidence="8">VWFD domain-containing protein</fullName>
    </recommendedName>
</protein>
<dbReference type="Pfam" id="PF12714">
    <property type="entry name" value="TILa"/>
    <property type="match status" value="4"/>
</dbReference>
<evidence type="ECO:0000256" key="1">
    <source>
        <dbReference type="ARBA" id="ARBA00004236"/>
    </source>
</evidence>
<sequence>MPVDVHIPRESSQLLHYIGRANMIGTKFIATFMQNGPSSFSNQKKDIRVTGTEDKTNVTVEAMDGSYLRNITIGSRTTVSIPLPESLENRGNMRIVNTVRISSTKPISVVSMNSRYKSAETTAVLPLSALGLEYFIMTPTTGASGSSKVFTVIASTEEASVEIRTKGSVQVDGKRYAANSVFKVILPAYQGIQMLSADNLSGSQVLSTKSVAVFCGHTCAQKNTQCNHVYEQLLPVSRWAANYLVVPLSFQQNTDLVSIIAAGKTEVNYFLDTIHKKENMVAGQVLEIEISNKTLRIEASDGVQVTYFNTGGRSKTFEYNPFLMNIMGIDDYCSSYYLYGQRGIENYAIFIAETSSTADIRFDGRPLYDPKWTTIPGTTYSWAEQYMGNSLTSHKAEILNKKFGLQSVGIGSLFSYGSLGTCLKEPGPPPPSCQNVICPPRQVCIIESGKPNCVKPQVDLCWASGDPHFRSLDNIYFDFMGTCTYTFATVCGDVKDLPKFTIQTKHDNRGNVRVSYVGQVTFITGPHTIVAKKGEIGHVRVNDEMINLPATFANGKLKVTQSGLTVSIEAECGLLVTSDWNWQTTVTIPSSYYNATSGLCGNFNQDANDEQKSPNGTQITSIIDWAASWKVDSLDPFCFDHCPGKCPTCDDAKQQLYSSENQCGIILRENGPFQGCISKVDAVKFFKACLFDVCMTDGAKIILCQSLETYASACLNQGVKLLDWRTPSNCPKICDDKNSHYNACGNACPASCFDRNAPAKCTKPCVETCECNTGMVLSGGECVSISNCGCQYNGRYYNPDQSCIQCKCDSSLGMVVCKEIKCKDSETCLMSNGVRGCYPKKYTTCIASGKPHYTTFDQKNIDFMGTCIYQLVGVTSQDPSLTDFTVNIWNEHRGNKAVSVTKEITTKVYNMTITMSTDYPQQIKVNGRLVNLPCILDSKIICYKSGTHVIVKTNFDLWVSFDGKRYATVTLPSTYMGAVNGLCGNNNGNPSDDFNIKDGVEAKSAEEFGNHWKVGEVDGCTTICPGCPKCSEADKEPYKSDKYCGLLTKPDGPFSQCHDAIDPTTFFEDCLFDACASKGRQSVVCNTIAAYVSQCQGNGSMIEEWRTPSFCELSCPVNSHYKLLGDGCPVTCFDLTSPRTCVKSYTEGCYCNDGFMWSGDECVPMAECGCVYKNMYYKSGQEFFSDDLCQEKCTCGKNGKTSCQANTCGINEECKVVDGILGCHAKEFGQCIAWGDPHYINFNKLHYDMQGICSYILFSLTTEKFTLIVVVENEPYGNVAVTKSVTVIIGNHVIRLEREKAWSIEVNKERFHLPCQSPKHQFWINEEGNNVIIHTTYGITMLYDRMYFFSISVPSSFAGLPGGLCGNFNKNPKDDFRLPNGTVVADLTVFAESWAVGDLRSECRGCSGDDCFTCDEVATAESQSPNKCGLITDPQGPFKNCSALMSPEQFVKSCVFDVCASGAQQDALCASLQMYASWCQEKGVKIGEWRNIAGCPYKCPANSRYEVCTKTCDFTCNGVLAKTTCSDKCYEGCQCDDGFMFDGENCVTVDACGCNHYGRYLKANDTVMSDDCSQECTCNGGAGMSCRPMSCAEDENCDIHGGVRTCVKKDPCKMKTCHPKETCEVQEEKAVCVPDFTGTCLAWGDPHFVSIDGKNFDFQGTCSYILTQYAGSDTTLEPYQIIIKNDNRGSQAVSYVRKMEMNIYGRKISIEVGEFPKVRVDGELTNLPATLSDGKIEIVRSGLTAFVDTAAGITATFDWNMRTTVTLPSSYYNAVSGLCGNFNQDPNDDHILPNGTLVTSIVDWAASWKVYDRDPFCFDSCPGECPTCEESKKKLYGGEDSCGILFKTDGPFRDCISKVSPNKFFDGCLYDLCMNDGAKVMLCQALESYASTCLSQGIKIYDWRTPVDCPKTCEDPNSHYNACGNACPATCTDKGAPAKCRRLCAETCECNDNLVLSGDRCVPVTSCGCQHNGRYYEPHQSWYNEKCSATCKCDPDRAQVVCQSAKCKNSETCQIVNGVRGCYPKTYSTCIASGDPHYILFDKKKMDFMGTCIYQLVASISQNSSLPKFIIKVWNEHRGSKAVSFTKEVTMEVHNTTITMSTAHPQQIKILGIYESTIIFSELSCPVNSHYKLLGDGCPVTCFDLTSPRTCVKSYTEGCYCNDGFMWSGDECVPMAECGCVYKNMYYKSGQEFFSDDLCQEKCTCGKNGKTSCQANTCGINEECKVVDGILGCHAKEFGQCIAWGDPHYINFNKLHYDMQGTCSYILFSVTTEKFTVIVIVENEPYGNVAVTKSVTVIIGNHVIHLKRGGTWSIEVNREQYNVPCRSPTGECWVNQEGNNVIVQTIHGFRVLFDGQYYVSVWVPSSYAGLTEGLCGNFNKDPSDDIRLPNSTIVTDMALFAESWTASRDGSTCRGCSGSQCPACSEAATAEASSPTKCGMIADPQGPFKDCHELVPPERYVKSCVFDACAGSSTKENLCASLQAYTALCQEKGANIKSWRTIMNCSQSCPANSHYEVCVKTCKSTCNTLLVESTCSDKCYEGCECDIGYMFDGETCVTAEKCGCNLRGRYMKVGQDLGR</sequence>
<evidence type="ECO:0000256" key="6">
    <source>
        <dbReference type="ARBA" id="ARBA00023157"/>
    </source>
</evidence>
<dbReference type="InterPro" id="IPR002919">
    <property type="entry name" value="TIL_dom"/>
</dbReference>
<dbReference type="EMBL" id="WNTK01000006">
    <property type="protein sequence ID" value="KAG9482832.1"/>
    <property type="molecule type" value="Genomic_DNA"/>
</dbReference>
<keyword evidence="7" id="KW-0325">Glycoprotein</keyword>
<feature type="domain" description="VWFD" evidence="8">
    <location>
        <begin position="459"/>
        <end position="639"/>
    </location>
</feature>
<keyword evidence="5" id="KW-0472">Membrane</keyword>
<evidence type="ECO:0000256" key="4">
    <source>
        <dbReference type="ARBA" id="ARBA00022737"/>
    </source>
</evidence>